<protein>
    <recommendedName>
        <fullName evidence="4">Succinate dehydrogenase cytochrome b556 subunit</fullName>
    </recommendedName>
</protein>
<evidence type="ECO:0000256" key="13">
    <source>
        <dbReference type="SAM" id="Phobius"/>
    </source>
</evidence>
<sequence>MKQRPLSPFMIGPYYRPQLTSMLSITHRLTGVLLSLVGAPLMLWWLAAVSSGPDAYRSMTAVLGGLPGLALGLVLLFSLWFHFFNGVRHLVWDTGRMLELEAAYRSGWAVLVLSAICTVITLGVLA</sequence>
<dbReference type="GO" id="GO:0016020">
    <property type="term" value="C:membrane"/>
    <property type="evidence" value="ECO:0007669"/>
    <property type="project" value="UniProtKB-SubCell"/>
</dbReference>
<keyword evidence="10 13" id="KW-0472">Membrane</keyword>
<dbReference type="NCBIfam" id="TIGR02970">
    <property type="entry name" value="succ_dehyd_cytB"/>
    <property type="match status" value="1"/>
</dbReference>
<dbReference type="InterPro" id="IPR034804">
    <property type="entry name" value="SQR/QFR_C/D"/>
</dbReference>
<dbReference type="GO" id="GO:0006099">
    <property type="term" value="P:tricarboxylic acid cycle"/>
    <property type="evidence" value="ECO:0007669"/>
    <property type="project" value="InterPro"/>
</dbReference>
<comment type="caution">
    <text evidence="14">The sequence shown here is derived from an EMBL/GenBank/DDBJ whole genome shotgun (WGS) entry which is preliminary data.</text>
</comment>
<name>A0AAW9R9P1_9GAMM</name>
<evidence type="ECO:0000256" key="1">
    <source>
        <dbReference type="ARBA" id="ARBA00004050"/>
    </source>
</evidence>
<dbReference type="SUPFAM" id="SSF81343">
    <property type="entry name" value="Fumarate reductase respiratory complex transmembrane subunits"/>
    <property type="match status" value="1"/>
</dbReference>
<evidence type="ECO:0000256" key="12">
    <source>
        <dbReference type="PIRSR" id="PIRSR000178-1"/>
    </source>
</evidence>
<dbReference type="GO" id="GO:0009055">
    <property type="term" value="F:electron transfer activity"/>
    <property type="evidence" value="ECO:0007669"/>
    <property type="project" value="InterPro"/>
</dbReference>
<feature type="binding site" description="axial binding residue" evidence="12">
    <location>
        <position position="82"/>
    </location>
    <ligand>
        <name>heme</name>
        <dbReference type="ChEBI" id="CHEBI:30413"/>
        <note>ligand shared with second transmembrane subunit</note>
    </ligand>
    <ligandPart>
        <name>Fe</name>
        <dbReference type="ChEBI" id="CHEBI:18248"/>
    </ligandPart>
</feature>
<dbReference type="PANTHER" id="PTHR10978">
    <property type="entry name" value="SUCCINATE DEHYDROGENASE CYTOCHROME B560 SUBUNIT"/>
    <property type="match status" value="1"/>
</dbReference>
<keyword evidence="15" id="KW-1185">Reference proteome</keyword>
<dbReference type="EMBL" id="JAZHOG010000007">
    <property type="protein sequence ID" value="MEJ8568300.1"/>
    <property type="molecule type" value="Genomic_DNA"/>
</dbReference>
<comment type="subcellular location">
    <subcellularLocation>
        <location evidence="2">Membrane</location>
        <topology evidence="2">Multi-pass membrane protein</topology>
    </subcellularLocation>
</comment>
<evidence type="ECO:0000256" key="4">
    <source>
        <dbReference type="ARBA" id="ARBA00020076"/>
    </source>
</evidence>
<comment type="similarity">
    <text evidence="3">Belongs to the cytochrome b560 family.</text>
</comment>
<keyword evidence="5 12" id="KW-0349">Heme</keyword>
<feature type="transmembrane region" description="Helical" evidence="13">
    <location>
        <begin position="103"/>
        <end position="125"/>
    </location>
</feature>
<keyword evidence="7 12" id="KW-0479">Metal-binding</keyword>
<dbReference type="RefSeq" id="WP_354695619.1">
    <property type="nucleotide sequence ID" value="NZ_JAZHOG010000007.1"/>
</dbReference>
<dbReference type="InterPro" id="IPR014314">
    <property type="entry name" value="Succ_DH_cytb556"/>
</dbReference>
<proteinExistence type="inferred from homology"/>
<evidence type="ECO:0000256" key="11">
    <source>
        <dbReference type="ARBA" id="ARBA00025912"/>
    </source>
</evidence>
<evidence type="ECO:0000313" key="15">
    <source>
        <dbReference type="Proteomes" id="UP001359886"/>
    </source>
</evidence>
<dbReference type="Gene3D" id="1.20.1300.10">
    <property type="entry name" value="Fumarate reductase/succinate dehydrogenase, transmembrane subunit"/>
    <property type="match status" value="1"/>
</dbReference>
<comment type="function">
    <text evidence="1">Membrane-anchoring subunit of succinate dehydrogenase (SDH).</text>
</comment>
<dbReference type="PANTHER" id="PTHR10978:SF5">
    <property type="entry name" value="SUCCINATE DEHYDROGENASE CYTOCHROME B560 SUBUNIT, MITOCHONDRIAL"/>
    <property type="match status" value="1"/>
</dbReference>
<evidence type="ECO:0000256" key="8">
    <source>
        <dbReference type="ARBA" id="ARBA00022989"/>
    </source>
</evidence>
<dbReference type="Pfam" id="PF01127">
    <property type="entry name" value="Sdh_cyt"/>
    <property type="match status" value="1"/>
</dbReference>
<dbReference type="PIRSF" id="PIRSF000178">
    <property type="entry name" value="SDH_cyt_b560"/>
    <property type="match status" value="1"/>
</dbReference>
<evidence type="ECO:0000256" key="2">
    <source>
        <dbReference type="ARBA" id="ARBA00004141"/>
    </source>
</evidence>
<gene>
    <name evidence="14" type="primary">sdhC</name>
    <name evidence="14" type="ORF">V3330_11745</name>
</gene>
<feature type="transmembrane region" description="Helical" evidence="13">
    <location>
        <begin position="29"/>
        <end position="49"/>
    </location>
</feature>
<dbReference type="InterPro" id="IPR018495">
    <property type="entry name" value="Succ_DH_cyt_bsu_CS"/>
</dbReference>
<evidence type="ECO:0000256" key="6">
    <source>
        <dbReference type="ARBA" id="ARBA00022692"/>
    </source>
</evidence>
<evidence type="ECO:0000256" key="10">
    <source>
        <dbReference type="ARBA" id="ARBA00023136"/>
    </source>
</evidence>
<keyword evidence="9 12" id="KW-0408">Iron</keyword>
<accession>A0AAW9R9P1</accession>
<evidence type="ECO:0000256" key="5">
    <source>
        <dbReference type="ARBA" id="ARBA00022617"/>
    </source>
</evidence>
<evidence type="ECO:0000256" key="3">
    <source>
        <dbReference type="ARBA" id="ARBA00007244"/>
    </source>
</evidence>
<dbReference type="CDD" id="cd03499">
    <property type="entry name" value="SQR_TypeC_SdhC"/>
    <property type="match status" value="1"/>
</dbReference>
<evidence type="ECO:0000256" key="9">
    <source>
        <dbReference type="ARBA" id="ARBA00023004"/>
    </source>
</evidence>
<dbReference type="AlphaFoldDB" id="A0AAW9R9P1"/>
<comment type="subunit">
    <text evidence="11">Part of an enzyme complex containing four subunits: a flavoprotein, an iron-sulfur protein, plus two membrane-anchoring proteins, SdhC and SdhD. The complex can form homotrimers.</text>
</comment>
<reference evidence="14 15" key="1">
    <citation type="submission" date="2024-02" db="EMBL/GenBank/DDBJ databases">
        <title>A novel Wenzhouxiangellaceae bacterium, isolated from coastal sediments.</title>
        <authorList>
            <person name="Du Z.-J."/>
            <person name="Ye Y.-Q."/>
            <person name="Zhang X.-Y."/>
        </authorList>
    </citation>
    <scope>NUCLEOTIDE SEQUENCE [LARGE SCALE GENOMIC DNA]</scope>
    <source>
        <strain evidence="14 15">CH-27</strain>
    </source>
</reference>
<dbReference type="Proteomes" id="UP001359886">
    <property type="component" value="Unassembled WGS sequence"/>
</dbReference>
<evidence type="ECO:0000313" key="14">
    <source>
        <dbReference type="EMBL" id="MEJ8568300.1"/>
    </source>
</evidence>
<keyword evidence="6 13" id="KW-0812">Transmembrane</keyword>
<keyword evidence="8 13" id="KW-1133">Transmembrane helix</keyword>
<evidence type="ECO:0000256" key="7">
    <source>
        <dbReference type="ARBA" id="ARBA00022723"/>
    </source>
</evidence>
<dbReference type="InterPro" id="IPR000701">
    <property type="entry name" value="SuccDH_FuR_B_TM-su"/>
</dbReference>
<feature type="transmembrane region" description="Helical" evidence="13">
    <location>
        <begin position="61"/>
        <end position="83"/>
    </location>
</feature>
<dbReference type="GO" id="GO:0046872">
    <property type="term" value="F:metal ion binding"/>
    <property type="evidence" value="ECO:0007669"/>
    <property type="project" value="UniProtKB-KW"/>
</dbReference>
<comment type="cofactor">
    <cofactor evidence="12">
        <name>heme</name>
        <dbReference type="ChEBI" id="CHEBI:30413"/>
    </cofactor>
    <text evidence="12">The heme is bound between the two transmembrane subunits.</text>
</comment>
<organism evidence="14 15">
    <name type="scientific">Elongatibacter sediminis</name>
    <dbReference type="NCBI Taxonomy" id="3119006"/>
    <lineage>
        <taxon>Bacteria</taxon>
        <taxon>Pseudomonadati</taxon>
        <taxon>Pseudomonadota</taxon>
        <taxon>Gammaproteobacteria</taxon>
        <taxon>Chromatiales</taxon>
        <taxon>Wenzhouxiangellaceae</taxon>
        <taxon>Elongatibacter</taxon>
    </lineage>
</organism>
<dbReference type="PROSITE" id="PS01001">
    <property type="entry name" value="SDH_CYT_2"/>
    <property type="match status" value="1"/>
</dbReference>